<evidence type="ECO:0000313" key="4">
    <source>
        <dbReference type="Proteomes" id="UP001595904"/>
    </source>
</evidence>
<keyword evidence="4" id="KW-1185">Reference proteome</keyword>
<dbReference type="RefSeq" id="WP_380605187.1">
    <property type="nucleotide sequence ID" value="NZ_JBHSDU010000015.1"/>
</dbReference>
<dbReference type="NCBIfam" id="TIGR01845">
    <property type="entry name" value="outer_NodT"/>
    <property type="match status" value="1"/>
</dbReference>
<protein>
    <submittedName>
        <fullName evidence="3">TolC family protein</fullName>
    </submittedName>
</protein>
<dbReference type="InterPro" id="IPR010131">
    <property type="entry name" value="MdtP/NodT-like"/>
</dbReference>
<proteinExistence type="inferred from homology"/>
<dbReference type="InterPro" id="IPR003423">
    <property type="entry name" value="OMP_efflux"/>
</dbReference>
<dbReference type="PROSITE" id="PS51257">
    <property type="entry name" value="PROKAR_LIPOPROTEIN"/>
    <property type="match status" value="1"/>
</dbReference>
<dbReference type="PANTHER" id="PTHR30203">
    <property type="entry name" value="OUTER MEMBRANE CATION EFFLUX PROTEIN"/>
    <property type="match status" value="1"/>
</dbReference>
<dbReference type="Proteomes" id="UP001595904">
    <property type="component" value="Unassembled WGS sequence"/>
</dbReference>
<comment type="similarity">
    <text evidence="1 2">Belongs to the outer membrane factor (OMF) (TC 1.B.17) family.</text>
</comment>
<dbReference type="Gene3D" id="2.20.200.10">
    <property type="entry name" value="Outer membrane efflux proteins (OEP)"/>
    <property type="match status" value="1"/>
</dbReference>
<dbReference type="SUPFAM" id="SSF56954">
    <property type="entry name" value="Outer membrane efflux proteins (OEP)"/>
    <property type="match status" value="1"/>
</dbReference>
<comment type="subcellular location">
    <subcellularLocation>
        <location evidence="2">Cell outer membrane</location>
        <topology evidence="2">Lipid-anchor</topology>
    </subcellularLocation>
</comment>
<keyword evidence="2" id="KW-1134">Transmembrane beta strand</keyword>
<dbReference type="Gene3D" id="1.20.1600.10">
    <property type="entry name" value="Outer membrane efflux proteins (OEP)"/>
    <property type="match status" value="1"/>
</dbReference>
<name>A0ABV8T714_9GAMM</name>
<sequence length="464" mass="49248">MNRTFALFPTLLLVGCVAGPNYRVPPTAVLNDPNISTPFLGQDDARMSQGELPARWWRLYGDPKLDSYVEEALAANTDLRAADANLRRATAIVHEAEAARTMRTNISGQAVGTRVAGPADGLPAPFSYSMEFALSYPLDLAGTIHRGVEAANAQAEATLAARDQVRVLVAAAVTRNYARVCTSNITLAAARHVVEIQKSTLEVATRLTQSGRGTQFDVDRAGAAVHVNNAAIPDILAERKAALYELAALMGRTPADYPKEVETCDVAPALNRPIPVGDGAMLIKRRPDIRSAERLLAAATATIGIEEAELYPKISIGGFAGTAGPADEFLKSASFGFSVGPLVSWSFPNRKAVRARIEQAGADADGALASFDGSVLLAVQQAETALAAYAYARDRLNELELAATAAGRASDDAEKLQRFGRTPFLDVLNAQASFADAQTSLSAARANLIDRQIDLFLALGGGWE</sequence>
<evidence type="ECO:0000256" key="1">
    <source>
        <dbReference type="ARBA" id="ARBA00007613"/>
    </source>
</evidence>
<dbReference type="Pfam" id="PF02321">
    <property type="entry name" value="OEP"/>
    <property type="match status" value="2"/>
</dbReference>
<comment type="caution">
    <text evidence="3">The sequence shown here is derived from an EMBL/GenBank/DDBJ whole genome shotgun (WGS) entry which is preliminary data.</text>
</comment>
<keyword evidence="2" id="KW-0472">Membrane</keyword>
<keyword evidence="2" id="KW-0564">Palmitate</keyword>
<reference evidence="4" key="1">
    <citation type="journal article" date="2019" name="Int. J. Syst. Evol. Microbiol.">
        <title>The Global Catalogue of Microorganisms (GCM) 10K type strain sequencing project: providing services to taxonomists for standard genome sequencing and annotation.</title>
        <authorList>
            <consortium name="The Broad Institute Genomics Platform"/>
            <consortium name="The Broad Institute Genome Sequencing Center for Infectious Disease"/>
            <person name="Wu L."/>
            <person name="Ma J."/>
        </authorList>
    </citation>
    <scope>NUCLEOTIDE SEQUENCE [LARGE SCALE GENOMIC DNA]</scope>
    <source>
        <strain evidence="4">CGMCC 1.10759</strain>
    </source>
</reference>
<accession>A0ABV8T714</accession>
<gene>
    <name evidence="3" type="ORF">ACFPN2_34340</name>
</gene>
<evidence type="ECO:0000313" key="3">
    <source>
        <dbReference type="EMBL" id="MFC4314199.1"/>
    </source>
</evidence>
<dbReference type="PANTHER" id="PTHR30203:SF21">
    <property type="entry name" value="OUTER MEMBRANE COMPONENT OF MULTIDRUG EFFLUX PUMP-RELATED"/>
    <property type="match status" value="1"/>
</dbReference>
<keyword evidence="2" id="KW-0812">Transmembrane</keyword>
<dbReference type="EMBL" id="JBHSDU010000015">
    <property type="protein sequence ID" value="MFC4314199.1"/>
    <property type="molecule type" value="Genomic_DNA"/>
</dbReference>
<keyword evidence="2" id="KW-0449">Lipoprotein</keyword>
<evidence type="ECO:0000256" key="2">
    <source>
        <dbReference type="RuleBase" id="RU362097"/>
    </source>
</evidence>
<organism evidence="3 4">
    <name type="scientific">Steroidobacter flavus</name>
    <dbReference type="NCBI Taxonomy" id="1842136"/>
    <lineage>
        <taxon>Bacteria</taxon>
        <taxon>Pseudomonadati</taxon>
        <taxon>Pseudomonadota</taxon>
        <taxon>Gammaproteobacteria</taxon>
        <taxon>Steroidobacterales</taxon>
        <taxon>Steroidobacteraceae</taxon>
        <taxon>Steroidobacter</taxon>
    </lineage>
</organism>